<gene>
    <name evidence="3" type="ORF">IE81DRAFT_90701</name>
</gene>
<feature type="transmembrane region" description="Helical" evidence="2">
    <location>
        <begin position="53"/>
        <end position="78"/>
    </location>
</feature>
<dbReference type="RefSeq" id="XP_025370586.1">
    <property type="nucleotide sequence ID" value="XM_025517735.1"/>
</dbReference>
<keyword evidence="2" id="KW-0812">Transmembrane</keyword>
<dbReference type="Proteomes" id="UP000245783">
    <property type="component" value="Unassembled WGS sequence"/>
</dbReference>
<dbReference type="EMBL" id="KZ819370">
    <property type="protein sequence ID" value="PWN43426.1"/>
    <property type="molecule type" value="Genomic_DNA"/>
</dbReference>
<accession>A0A316W0Q3</accession>
<dbReference type="AlphaFoldDB" id="A0A316W0Q3"/>
<protein>
    <submittedName>
        <fullName evidence="3">Uncharacterized protein</fullName>
    </submittedName>
</protein>
<feature type="compositionally biased region" description="Polar residues" evidence="1">
    <location>
        <begin position="1"/>
        <end position="17"/>
    </location>
</feature>
<sequence>MTNETTCTSSLASPSFDSHTHDSRLQALTTRAWSSSLTPSSRPAMRACSHARFGILLVLRARGALAAAACTSLILVAVPRRQASRELLGR</sequence>
<dbReference type="InParanoid" id="A0A316W0Q3"/>
<keyword evidence="2" id="KW-1133">Transmembrane helix</keyword>
<name>A0A316W0Q3_9BASI</name>
<dbReference type="GeneID" id="37039605"/>
<keyword evidence="2" id="KW-0472">Membrane</keyword>
<evidence type="ECO:0000256" key="1">
    <source>
        <dbReference type="SAM" id="MobiDB-lite"/>
    </source>
</evidence>
<reference evidence="3 4" key="1">
    <citation type="journal article" date="2018" name="Mol. Biol. Evol.">
        <title>Broad Genomic Sampling Reveals a Smut Pathogenic Ancestry of the Fungal Clade Ustilaginomycotina.</title>
        <authorList>
            <person name="Kijpornyongpan T."/>
            <person name="Mondo S.J."/>
            <person name="Barry K."/>
            <person name="Sandor L."/>
            <person name="Lee J."/>
            <person name="Lipzen A."/>
            <person name="Pangilinan J."/>
            <person name="LaButti K."/>
            <person name="Hainaut M."/>
            <person name="Henrissat B."/>
            <person name="Grigoriev I.V."/>
            <person name="Spatafora J.W."/>
            <person name="Aime M.C."/>
        </authorList>
    </citation>
    <scope>NUCLEOTIDE SEQUENCE [LARGE SCALE GENOMIC DNA]</scope>
    <source>
        <strain evidence="3 4">MCA 4658</strain>
    </source>
</reference>
<evidence type="ECO:0000313" key="4">
    <source>
        <dbReference type="Proteomes" id="UP000245783"/>
    </source>
</evidence>
<evidence type="ECO:0000313" key="3">
    <source>
        <dbReference type="EMBL" id="PWN43426.1"/>
    </source>
</evidence>
<evidence type="ECO:0000256" key="2">
    <source>
        <dbReference type="SAM" id="Phobius"/>
    </source>
</evidence>
<feature type="region of interest" description="Disordered" evidence="1">
    <location>
        <begin position="1"/>
        <end position="23"/>
    </location>
</feature>
<proteinExistence type="predicted"/>
<keyword evidence="4" id="KW-1185">Reference proteome</keyword>
<organism evidence="3 4">
    <name type="scientific">Ceraceosorus guamensis</name>
    <dbReference type="NCBI Taxonomy" id="1522189"/>
    <lineage>
        <taxon>Eukaryota</taxon>
        <taxon>Fungi</taxon>
        <taxon>Dikarya</taxon>
        <taxon>Basidiomycota</taxon>
        <taxon>Ustilaginomycotina</taxon>
        <taxon>Exobasidiomycetes</taxon>
        <taxon>Ceraceosorales</taxon>
        <taxon>Ceraceosoraceae</taxon>
        <taxon>Ceraceosorus</taxon>
    </lineage>
</organism>